<keyword evidence="3" id="KW-1185">Reference proteome</keyword>
<dbReference type="NCBIfam" id="NF033529">
    <property type="entry name" value="transpos_ISLre2"/>
    <property type="match status" value="1"/>
</dbReference>
<dbReference type="Pfam" id="PF06782">
    <property type="entry name" value="UPF0236"/>
    <property type="match status" value="1"/>
</dbReference>
<organism evidence="2 3">
    <name type="scientific">Lentibacillus salicampi</name>
    <dbReference type="NCBI Taxonomy" id="175306"/>
    <lineage>
        <taxon>Bacteria</taxon>
        <taxon>Bacillati</taxon>
        <taxon>Bacillota</taxon>
        <taxon>Bacilli</taxon>
        <taxon>Bacillales</taxon>
        <taxon>Bacillaceae</taxon>
        <taxon>Lentibacillus</taxon>
    </lineage>
</organism>
<accession>A0A4Y9A6T4</accession>
<proteinExistence type="inferred from homology"/>
<comment type="similarity">
    <text evidence="1">Belongs to the UPF0236 family.</text>
</comment>
<dbReference type="OrthoDB" id="2371514at2"/>
<dbReference type="EMBL" id="SRHY01000105">
    <property type="protein sequence ID" value="TFJ89932.1"/>
    <property type="molecule type" value="Genomic_DNA"/>
</dbReference>
<evidence type="ECO:0000313" key="3">
    <source>
        <dbReference type="Proteomes" id="UP000298484"/>
    </source>
</evidence>
<gene>
    <name evidence="2" type="ORF">E4U82_19515</name>
</gene>
<reference evidence="2 3" key="1">
    <citation type="submission" date="2019-03" db="EMBL/GenBank/DDBJ databases">
        <title>Genome sequence of Lentibacillus salicampi ATCC BAA-719.</title>
        <authorList>
            <person name="Maclea K.S."/>
            <person name="Simoes Junior M."/>
        </authorList>
    </citation>
    <scope>NUCLEOTIDE SEQUENCE [LARGE SCALE GENOMIC DNA]</scope>
    <source>
        <strain evidence="2 3">ATCC BAA-719</strain>
    </source>
</reference>
<name>A0A4Y9A6T4_9BACI</name>
<evidence type="ECO:0000256" key="1">
    <source>
        <dbReference type="ARBA" id="ARBA00006539"/>
    </source>
</evidence>
<evidence type="ECO:0000313" key="2">
    <source>
        <dbReference type="EMBL" id="TFJ89932.1"/>
    </source>
</evidence>
<dbReference type="RefSeq" id="WP_135111906.1">
    <property type="nucleotide sequence ID" value="NZ_SRHY01000105.1"/>
</dbReference>
<sequence length="469" mass="54014">METIISRLYALIKETNNLVDLEESIRLYMYEVFASQMGEVFTQINKVIKAEKQKLGWTVEREDWKTVQFTFGAVRFRHTLMHDLKGDSHYPFDEWAGLRKSQRYSPLTEVKVAELASESTYRASVQTLKEWTPVTMSHQTVGSIVKRVGDAQSQADVEMAAELEEAAPLPVGKEVDYLYTEADGVFVRSTKKKKSHEVRHAIMHEGWVKNGKRVSLSNQHVIMTTKPTDDFWKEVQSYAAHGYSLENTQVVTNSDGGQGYTAERFQEAFSQSRYPVLNQLDAYHVAQALNRALGGEKSEFKDGIRKALKQHDWQQFILWLDTYESTLENAKQVEKVNGFRTYIQHNWDRIFDWREKVEDPPEDARGLGAMESNQRRVSFRMKRRGMHWSAEGSEAMVKVKQGILNNTLRDVYLTSQKRSARKQRDVEKTVRMTEYLNQPTRPSIGAKEGSISLYTAHSSAIGNLMKSFR</sequence>
<dbReference type="AlphaFoldDB" id="A0A4Y9A6T4"/>
<protein>
    <submittedName>
        <fullName evidence="2">ISLre2 family transposase</fullName>
    </submittedName>
</protein>
<dbReference type="Proteomes" id="UP000298484">
    <property type="component" value="Unassembled WGS sequence"/>
</dbReference>
<comment type="caution">
    <text evidence="2">The sequence shown here is derived from an EMBL/GenBank/DDBJ whole genome shotgun (WGS) entry which is preliminary data.</text>
</comment>
<dbReference type="InterPro" id="IPR009620">
    <property type="entry name" value="UPF0236"/>
</dbReference>